<reference evidence="8" key="1">
    <citation type="submission" date="2022-09" db="EMBL/GenBank/DDBJ databases">
        <title>Fusarium specimens isolated from Avocado Roots.</title>
        <authorList>
            <person name="Stajich J."/>
            <person name="Roper C."/>
            <person name="Heimlech-Rivalta G."/>
        </authorList>
    </citation>
    <scope>NUCLEOTIDE SEQUENCE</scope>
    <source>
        <strain evidence="8">CF00136</strain>
    </source>
</reference>
<comment type="caution">
    <text evidence="8">The sequence shown here is derived from an EMBL/GenBank/DDBJ whole genome shotgun (WGS) entry which is preliminary data.</text>
</comment>
<dbReference type="Gene3D" id="4.10.240.10">
    <property type="entry name" value="Zn(2)-C6 fungal-type DNA-binding domain"/>
    <property type="match status" value="1"/>
</dbReference>
<evidence type="ECO:0000313" key="9">
    <source>
        <dbReference type="Proteomes" id="UP001152049"/>
    </source>
</evidence>
<dbReference type="Pfam" id="PF00172">
    <property type="entry name" value="Zn_clus"/>
    <property type="match status" value="1"/>
</dbReference>
<dbReference type="PANTHER" id="PTHR47338">
    <property type="entry name" value="ZN(II)2CYS6 TRANSCRIPTION FACTOR (EUROFUNG)-RELATED"/>
    <property type="match status" value="1"/>
</dbReference>
<dbReference type="InterPro" id="IPR001138">
    <property type="entry name" value="Zn2Cys6_DnaBD"/>
</dbReference>
<dbReference type="CDD" id="cd00067">
    <property type="entry name" value="GAL4"/>
    <property type="match status" value="1"/>
</dbReference>
<keyword evidence="3" id="KW-0805">Transcription regulation</keyword>
<dbReference type="CDD" id="cd12148">
    <property type="entry name" value="fungal_TF_MHR"/>
    <property type="match status" value="1"/>
</dbReference>
<comment type="subcellular location">
    <subcellularLocation>
        <location evidence="1">Nucleus</location>
    </subcellularLocation>
</comment>
<dbReference type="OrthoDB" id="3037908at2759"/>
<keyword evidence="9" id="KW-1185">Reference proteome</keyword>
<feature type="domain" description="Zn(2)-C6 fungal-type" evidence="7">
    <location>
        <begin position="10"/>
        <end position="38"/>
    </location>
</feature>
<accession>A0A9W8RMY8</accession>
<dbReference type="AlphaFoldDB" id="A0A9W8RMY8"/>
<dbReference type="GO" id="GO:0005634">
    <property type="term" value="C:nucleus"/>
    <property type="evidence" value="ECO:0007669"/>
    <property type="project" value="UniProtKB-SubCell"/>
</dbReference>
<dbReference type="InterPro" id="IPR007219">
    <property type="entry name" value="XnlR_reg_dom"/>
</dbReference>
<name>A0A9W8RMY8_9HYPO</name>
<proteinExistence type="predicted"/>
<evidence type="ECO:0000256" key="3">
    <source>
        <dbReference type="ARBA" id="ARBA00023015"/>
    </source>
</evidence>
<dbReference type="SMART" id="SM00066">
    <property type="entry name" value="GAL4"/>
    <property type="match status" value="1"/>
</dbReference>
<keyword evidence="4" id="KW-0238">DNA-binding</keyword>
<dbReference type="PANTHER" id="PTHR47338:SF3">
    <property type="entry name" value="C6 FINGER DOMAIN TRANSCRIPTION FACTOR DBAA-RELATED"/>
    <property type="match status" value="1"/>
</dbReference>
<dbReference type="GO" id="GO:0003677">
    <property type="term" value="F:DNA binding"/>
    <property type="evidence" value="ECO:0007669"/>
    <property type="project" value="UniProtKB-KW"/>
</dbReference>
<dbReference type="Pfam" id="PF04082">
    <property type="entry name" value="Fungal_trans"/>
    <property type="match status" value="1"/>
</dbReference>
<keyword evidence="5" id="KW-0804">Transcription</keyword>
<dbReference type="PROSITE" id="PS50048">
    <property type="entry name" value="ZN2_CY6_FUNGAL_2"/>
    <property type="match status" value="1"/>
</dbReference>
<dbReference type="PROSITE" id="PS00463">
    <property type="entry name" value="ZN2_CY6_FUNGAL_1"/>
    <property type="match status" value="1"/>
</dbReference>
<evidence type="ECO:0000256" key="5">
    <source>
        <dbReference type="ARBA" id="ARBA00023163"/>
    </source>
</evidence>
<organism evidence="8 9">
    <name type="scientific">Fusarium torreyae</name>
    <dbReference type="NCBI Taxonomy" id="1237075"/>
    <lineage>
        <taxon>Eukaryota</taxon>
        <taxon>Fungi</taxon>
        <taxon>Dikarya</taxon>
        <taxon>Ascomycota</taxon>
        <taxon>Pezizomycotina</taxon>
        <taxon>Sordariomycetes</taxon>
        <taxon>Hypocreomycetidae</taxon>
        <taxon>Hypocreales</taxon>
        <taxon>Nectriaceae</taxon>
        <taxon>Fusarium</taxon>
    </lineage>
</organism>
<dbReference type="EMBL" id="JAOQAZ010000032">
    <property type="protein sequence ID" value="KAJ4249729.1"/>
    <property type="molecule type" value="Genomic_DNA"/>
</dbReference>
<evidence type="ECO:0000256" key="6">
    <source>
        <dbReference type="ARBA" id="ARBA00023242"/>
    </source>
</evidence>
<evidence type="ECO:0000259" key="7">
    <source>
        <dbReference type="PROSITE" id="PS50048"/>
    </source>
</evidence>
<sequence length="336" mass="38651">MPNPHRPARSCNECRRRKLRCDAQEPKCGFCQRARVPCEASSAGKRGPKRGHLNALRNRLMQLEETLQNRYESEQRLQEHAQASNHSLDLTEISQPVPLLEARVNDAEGADRLPQAFLGPSIIDEANFPGLGTALWPDPLALFPQIDHGTHAELDQLYFDRVHPSFPILHQRRYLAWSKSLAKSPSQTCLQHVMWVLAILLSTQSHDLLDPLYNRVKQDIEPIVIDTGAFGLENVEAWTLLTVCELMRSMYGQAWTSAGRTFRLLQGLRYHEIDSPRNHHIASEEPSDPIRTEEKRRVFWMAYLIDHLLNIRNRWPVTLNEHMARRPGCGYQEHQS</sequence>
<dbReference type="SUPFAM" id="SSF57701">
    <property type="entry name" value="Zn2/Cys6 DNA-binding domain"/>
    <property type="match status" value="1"/>
</dbReference>
<dbReference type="GO" id="GO:0000981">
    <property type="term" value="F:DNA-binding transcription factor activity, RNA polymerase II-specific"/>
    <property type="evidence" value="ECO:0007669"/>
    <property type="project" value="InterPro"/>
</dbReference>
<dbReference type="GO" id="GO:0006351">
    <property type="term" value="P:DNA-templated transcription"/>
    <property type="evidence" value="ECO:0007669"/>
    <property type="project" value="InterPro"/>
</dbReference>
<dbReference type="InterPro" id="IPR036864">
    <property type="entry name" value="Zn2-C6_fun-type_DNA-bd_sf"/>
</dbReference>
<evidence type="ECO:0000256" key="2">
    <source>
        <dbReference type="ARBA" id="ARBA00022723"/>
    </source>
</evidence>
<dbReference type="Proteomes" id="UP001152049">
    <property type="component" value="Unassembled WGS sequence"/>
</dbReference>
<evidence type="ECO:0000256" key="4">
    <source>
        <dbReference type="ARBA" id="ARBA00023125"/>
    </source>
</evidence>
<gene>
    <name evidence="8" type="ORF">NW762_012070</name>
</gene>
<keyword evidence="2" id="KW-0479">Metal-binding</keyword>
<dbReference type="GO" id="GO:0008270">
    <property type="term" value="F:zinc ion binding"/>
    <property type="evidence" value="ECO:0007669"/>
    <property type="project" value="InterPro"/>
</dbReference>
<protein>
    <recommendedName>
        <fullName evidence="7">Zn(2)-C6 fungal-type domain-containing protein</fullName>
    </recommendedName>
</protein>
<dbReference type="InterPro" id="IPR050815">
    <property type="entry name" value="TF_fung"/>
</dbReference>
<keyword evidence="6" id="KW-0539">Nucleus</keyword>
<evidence type="ECO:0000256" key="1">
    <source>
        <dbReference type="ARBA" id="ARBA00004123"/>
    </source>
</evidence>
<evidence type="ECO:0000313" key="8">
    <source>
        <dbReference type="EMBL" id="KAJ4249729.1"/>
    </source>
</evidence>